<keyword evidence="10" id="KW-1185">Reference proteome</keyword>
<evidence type="ECO:0000256" key="5">
    <source>
        <dbReference type="ARBA" id="ARBA00023204"/>
    </source>
</evidence>
<keyword evidence="5 7" id="KW-0234">DNA repair</keyword>
<keyword evidence="4 7" id="KW-0233">DNA recombination</keyword>
<dbReference type="SUPFAM" id="SSF50249">
    <property type="entry name" value="Nucleic acid-binding proteins"/>
    <property type="match status" value="1"/>
</dbReference>
<keyword evidence="3 7" id="KW-0227">DNA damage</keyword>
<dbReference type="SUPFAM" id="SSF57863">
    <property type="entry name" value="ArfGap/RecO-like zinc finger"/>
    <property type="match status" value="1"/>
</dbReference>
<dbReference type="InterPro" id="IPR003717">
    <property type="entry name" value="RecO"/>
</dbReference>
<dbReference type="HAMAP" id="MF_00201">
    <property type="entry name" value="RecO"/>
    <property type="match status" value="1"/>
</dbReference>
<comment type="caution">
    <text evidence="9">The sequence shown here is derived from an EMBL/GenBank/DDBJ whole genome shotgun (WGS) entry which is preliminary data.</text>
</comment>
<dbReference type="PANTHER" id="PTHR33991">
    <property type="entry name" value="DNA REPAIR PROTEIN RECO"/>
    <property type="match status" value="1"/>
</dbReference>
<evidence type="ECO:0000256" key="6">
    <source>
        <dbReference type="ARBA" id="ARBA00033409"/>
    </source>
</evidence>
<sequence length="251" mass="28265">MIKRIEGIVIRSFDYGEGNKIIRLLTEQGKVTLMAKGAKKVKSRHGAVSQLFTQADFVFYQSGEMGTLNAGETIHSFHAIRSDLLKSAYASYLTELVDRMMEDNEASQAIYQQLLAALTAIESDKDPELIIHAFELKMLHLAGYTPVFSHCVHCGQQEKGLPAFSPSLGGMLCPDCLQQDAYRLAMNEKTLKILALLQRLDLRRLGETKVSAQTRKEMKASMNAFIDTHIQLKLKSRSFLEQMEKYGFHES</sequence>
<dbReference type="Gene3D" id="1.20.1440.120">
    <property type="entry name" value="Recombination protein O, C-terminal domain"/>
    <property type="match status" value="1"/>
</dbReference>
<evidence type="ECO:0000256" key="3">
    <source>
        <dbReference type="ARBA" id="ARBA00022763"/>
    </source>
</evidence>
<accession>A0ABW5RBD5</accession>
<proteinExistence type="inferred from homology"/>
<dbReference type="InterPro" id="IPR042242">
    <property type="entry name" value="RecO_C"/>
</dbReference>
<dbReference type="EMBL" id="JBHUMM010000037">
    <property type="protein sequence ID" value="MFD2672370.1"/>
    <property type="molecule type" value="Genomic_DNA"/>
</dbReference>
<evidence type="ECO:0000313" key="10">
    <source>
        <dbReference type="Proteomes" id="UP001597497"/>
    </source>
</evidence>
<organism evidence="9 10">
    <name type="scientific">Marinicrinis sediminis</name>
    <dbReference type="NCBI Taxonomy" id="1652465"/>
    <lineage>
        <taxon>Bacteria</taxon>
        <taxon>Bacillati</taxon>
        <taxon>Bacillota</taxon>
        <taxon>Bacilli</taxon>
        <taxon>Bacillales</taxon>
        <taxon>Paenibacillaceae</taxon>
    </lineage>
</organism>
<dbReference type="Pfam" id="PF02565">
    <property type="entry name" value="RecO_C"/>
    <property type="match status" value="1"/>
</dbReference>
<evidence type="ECO:0000256" key="2">
    <source>
        <dbReference type="ARBA" id="ARBA00021310"/>
    </source>
</evidence>
<dbReference type="InterPro" id="IPR037278">
    <property type="entry name" value="ARFGAP/RecO"/>
</dbReference>
<dbReference type="Proteomes" id="UP001597497">
    <property type="component" value="Unassembled WGS sequence"/>
</dbReference>
<comment type="function">
    <text evidence="7">Involved in DNA repair and RecF pathway recombination.</text>
</comment>
<reference evidence="10" key="1">
    <citation type="journal article" date="2019" name="Int. J. Syst. Evol. Microbiol.">
        <title>The Global Catalogue of Microorganisms (GCM) 10K type strain sequencing project: providing services to taxonomists for standard genome sequencing and annotation.</title>
        <authorList>
            <consortium name="The Broad Institute Genomics Platform"/>
            <consortium name="The Broad Institute Genome Sequencing Center for Infectious Disease"/>
            <person name="Wu L."/>
            <person name="Ma J."/>
        </authorList>
    </citation>
    <scope>NUCLEOTIDE SEQUENCE [LARGE SCALE GENOMIC DNA]</scope>
    <source>
        <strain evidence="10">KCTC 33676</strain>
    </source>
</reference>
<gene>
    <name evidence="7 9" type="primary">recO</name>
    <name evidence="9" type="ORF">ACFSUC_12420</name>
</gene>
<dbReference type="RefSeq" id="WP_379929933.1">
    <property type="nucleotide sequence ID" value="NZ_JBHUMM010000037.1"/>
</dbReference>
<dbReference type="Gene3D" id="2.40.50.140">
    <property type="entry name" value="Nucleic acid-binding proteins"/>
    <property type="match status" value="1"/>
</dbReference>
<evidence type="ECO:0000256" key="4">
    <source>
        <dbReference type="ARBA" id="ARBA00023172"/>
    </source>
</evidence>
<dbReference type="NCBIfam" id="TIGR00613">
    <property type="entry name" value="reco"/>
    <property type="match status" value="1"/>
</dbReference>
<evidence type="ECO:0000256" key="7">
    <source>
        <dbReference type="HAMAP-Rule" id="MF_00201"/>
    </source>
</evidence>
<protein>
    <recommendedName>
        <fullName evidence="2 7">DNA repair protein RecO</fullName>
    </recommendedName>
    <alternativeName>
        <fullName evidence="6 7">Recombination protein O</fullName>
    </alternativeName>
</protein>
<feature type="domain" description="DNA replication/recombination mediator RecO N-terminal" evidence="8">
    <location>
        <begin position="1"/>
        <end position="77"/>
    </location>
</feature>
<comment type="similarity">
    <text evidence="1 7">Belongs to the RecO family.</text>
</comment>
<evidence type="ECO:0000313" key="9">
    <source>
        <dbReference type="EMBL" id="MFD2672370.1"/>
    </source>
</evidence>
<dbReference type="InterPro" id="IPR012340">
    <property type="entry name" value="NA-bd_OB-fold"/>
</dbReference>
<dbReference type="InterPro" id="IPR022572">
    <property type="entry name" value="DNA_rep/recomb_RecO_N"/>
</dbReference>
<evidence type="ECO:0000259" key="8">
    <source>
        <dbReference type="Pfam" id="PF11967"/>
    </source>
</evidence>
<dbReference type="Pfam" id="PF11967">
    <property type="entry name" value="RecO_N"/>
    <property type="match status" value="1"/>
</dbReference>
<name>A0ABW5RBD5_9BACL</name>
<dbReference type="PANTHER" id="PTHR33991:SF1">
    <property type="entry name" value="DNA REPAIR PROTEIN RECO"/>
    <property type="match status" value="1"/>
</dbReference>
<evidence type="ECO:0000256" key="1">
    <source>
        <dbReference type="ARBA" id="ARBA00007452"/>
    </source>
</evidence>